<organism evidence="1 2">
    <name type="scientific">Cavenderia fasciculata</name>
    <name type="common">Slime mold</name>
    <name type="synonym">Dictyostelium fasciculatum</name>
    <dbReference type="NCBI Taxonomy" id="261658"/>
    <lineage>
        <taxon>Eukaryota</taxon>
        <taxon>Amoebozoa</taxon>
        <taxon>Evosea</taxon>
        <taxon>Eumycetozoa</taxon>
        <taxon>Dictyostelia</taxon>
        <taxon>Acytosteliales</taxon>
        <taxon>Cavenderiaceae</taxon>
        <taxon>Cavenderia</taxon>
    </lineage>
</organism>
<reference evidence="2" key="1">
    <citation type="journal article" date="2011" name="Genome Res.">
        <title>Phylogeny-wide analysis of social amoeba genomes highlights ancient origins for complex intercellular communication.</title>
        <authorList>
            <person name="Heidel A.J."/>
            <person name="Lawal H.M."/>
            <person name="Felder M."/>
            <person name="Schilde C."/>
            <person name="Helps N.R."/>
            <person name="Tunggal B."/>
            <person name="Rivero F."/>
            <person name="John U."/>
            <person name="Schleicher M."/>
            <person name="Eichinger L."/>
            <person name="Platzer M."/>
            <person name="Noegel A.A."/>
            <person name="Schaap P."/>
            <person name="Gloeckner G."/>
        </authorList>
    </citation>
    <scope>NUCLEOTIDE SEQUENCE [LARGE SCALE GENOMIC DNA]</scope>
    <source>
        <strain evidence="2">SH3</strain>
    </source>
</reference>
<gene>
    <name evidence="1" type="ORF">DFA_04787</name>
</gene>
<dbReference type="KEGG" id="dfa:DFA_04787"/>
<name>F4PQJ4_CACFS</name>
<evidence type="ECO:0000313" key="2">
    <source>
        <dbReference type="Proteomes" id="UP000007797"/>
    </source>
</evidence>
<accession>F4PQJ4</accession>
<dbReference type="Proteomes" id="UP000007797">
    <property type="component" value="Unassembled WGS sequence"/>
</dbReference>
<sequence>MSNFKAQAVKIVVESSHKEQINHIYF</sequence>
<keyword evidence="2" id="KW-1185">Reference proteome</keyword>
<proteinExistence type="predicted"/>
<evidence type="ECO:0000313" key="1">
    <source>
        <dbReference type="EMBL" id="EGG22657.1"/>
    </source>
</evidence>
<dbReference type="EMBL" id="GL883009">
    <property type="protein sequence ID" value="EGG22657.1"/>
    <property type="molecule type" value="Genomic_DNA"/>
</dbReference>
<protein>
    <submittedName>
        <fullName evidence="1">Uncharacterized protein</fullName>
    </submittedName>
</protein>
<dbReference type="AlphaFoldDB" id="F4PQJ4"/>